<sequence>MKEPGFNERNRQIPVMIAQQKTGFPGLKPINNVWPHTLAPAMAGYFRWLVEDALIAQSGWPTAIQSLLKYAYAIF</sequence>
<name>A0ABQ2PIP7_9NEIS</name>
<evidence type="ECO:0000313" key="1">
    <source>
        <dbReference type="EMBL" id="GGP24854.1"/>
    </source>
</evidence>
<proteinExistence type="predicted"/>
<gene>
    <name evidence="1" type="ORF">GCM10010971_06730</name>
</gene>
<keyword evidence="2" id="KW-1185">Reference proteome</keyword>
<dbReference type="Proteomes" id="UP000621859">
    <property type="component" value="Unassembled WGS sequence"/>
</dbReference>
<accession>A0ABQ2PIP7</accession>
<comment type="caution">
    <text evidence="1">The sequence shown here is derived from an EMBL/GenBank/DDBJ whole genome shotgun (WGS) entry which is preliminary data.</text>
</comment>
<reference evidence="2" key="1">
    <citation type="journal article" date="2019" name="Int. J. Syst. Evol. Microbiol.">
        <title>The Global Catalogue of Microorganisms (GCM) 10K type strain sequencing project: providing services to taxonomists for standard genome sequencing and annotation.</title>
        <authorList>
            <consortium name="The Broad Institute Genomics Platform"/>
            <consortium name="The Broad Institute Genome Sequencing Center for Infectious Disease"/>
            <person name="Wu L."/>
            <person name="Ma J."/>
        </authorList>
    </citation>
    <scope>NUCLEOTIDE SEQUENCE [LARGE SCALE GENOMIC DNA]</scope>
    <source>
        <strain evidence="2">CGMCC 1.8860</strain>
    </source>
</reference>
<evidence type="ECO:0000313" key="2">
    <source>
        <dbReference type="Proteomes" id="UP000621859"/>
    </source>
</evidence>
<dbReference type="EMBL" id="BMLY01000001">
    <property type="protein sequence ID" value="GGP24854.1"/>
    <property type="molecule type" value="Genomic_DNA"/>
</dbReference>
<organism evidence="1 2">
    <name type="scientific">Silvimonas amylolytica</name>
    <dbReference type="NCBI Taxonomy" id="449663"/>
    <lineage>
        <taxon>Bacteria</taxon>
        <taxon>Pseudomonadati</taxon>
        <taxon>Pseudomonadota</taxon>
        <taxon>Betaproteobacteria</taxon>
        <taxon>Neisseriales</taxon>
        <taxon>Chitinibacteraceae</taxon>
        <taxon>Silvimonas</taxon>
    </lineage>
</organism>
<protein>
    <submittedName>
        <fullName evidence="1">Uncharacterized protein</fullName>
    </submittedName>
</protein>